<gene>
    <name evidence="1" type="ORF">AVEN_135112_1</name>
</gene>
<name>A0A4Y2JL48_ARAVE</name>
<organism evidence="1 2">
    <name type="scientific">Araneus ventricosus</name>
    <name type="common">Orbweaver spider</name>
    <name type="synonym">Epeira ventricosa</name>
    <dbReference type="NCBI Taxonomy" id="182803"/>
    <lineage>
        <taxon>Eukaryota</taxon>
        <taxon>Metazoa</taxon>
        <taxon>Ecdysozoa</taxon>
        <taxon>Arthropoda</taxon>
        <taxon>Chelicerata</taxon>
        <taxon>Arachnida</taxon>
        <taxon>Araneae</taxon>
        <taxon>Araneomorphae</taxon>
        <taxon>Entelegynae</taxon>
        <taxon>Araneoidea</taxon>
        <taxon>Araneidae</taxon>
        <taxon>Araneus</taxon>
    </lineage>
</organism>
<dbReference type="AlphaFoldDB" id="A0A4Y2JL48"/>
<proteinExistence type="predicted"/>
<evidence type="ECO:0000313" key="2">
    <source>
        <dbReference type="Proteomes" id="UP000499080"/>
    </source>
</evidence>
<keyword evidence="2" id="KW-1185">Reference proteome</keyword>
<dbReference type="Proteomes" id="UP000499080">
    <property type="component" value="Unassembled WGS sequence"/>
</dbReference>
<accession>A0A4Y2JL48</accession>
<reference evidence="1 2" key="1">
    <citation type="journal article" date="2019" name="Sci. Rep.">
        <title>Orb-weaving spider Araneus ventricosus genome elucidates the spidroin gene catalogue.</title>
        <authorList>
            <person name="Kono N."/>
            <person name="Nakamura H."/>
            <person name="Ohtoshi R."/>
            <person name="Moran D.A.P."/>
            <person name="Shinohara A."/>
            <person name="Yoshida Y."/>
            <person name="Fujiwara M."/>
            <person name="Mori M."/>
            <person name="Tomita M."/>
            <person name="Arakawa K."/>
        </authorList>
    </citation>
    <scope>NUCLEOTIDE SEQUENCE [LARGE SCALE GENOMIC DNA]</scope>
</reference>
<evidence type="ECO:0000313" key="1">
    <source>
        <dbReference type="EMBL" id="GBM91093.1"/>
    </source>
</evidence>
<sequence>MMHKSILELTRNLPRFSLHEMSSFRIITSLCNKRQLLDLIFKCNFQKHLPLRLSTRKGKEWEAVEAMANELISEICNSVLLKKRILEFLWPVSYRIMLWKSIYAPSINNTFLQHFYWTDRGRIDNAKTARPIIGNKNIPARKRFVLACSVCLSEEIHEIWREMSNEDKANIYAEHRDKFSSLLHFWAHTVEGSDNVLEQHMDGALKCSLEIGLLEAVKYLFGISTEDAKRNMASSCMHELIRKLSQEEFLEEDENDIGYFVFFEMTDYCQEDVFNFSSAMVLSLLLHSSEHKHCLNFLAERLQFASENDINVFLQMIFNTYHLEADNGDDRRRLFIEVLQMIPTEIRKSITNTLWEWNF</sequence>
<protein>
    <submittedName>
        <fullName evidence="1">Uncharacterized protein</fullName>
    </submittedName>
</protein>
<comment type="caution">
    <text evidence="1">The sequence shown here is derived from an EMBL/GenBank/DDBJ whole genome shotgun (WGS) entry which is preliminary data.</text>
</comment>
<dbReference type="EMBL" id="BGPR01003672">
    <property type="protein sequence ID" value="GBM91093.1"/>
    <property type="molecule type" value="Genomic_DNA"/>
</dbReference>